<protein>
    <submittedName>
        <fullName evidence="1">Uncharacterized protein</fullName>
    </submittedName>
</protein>
<gene>
    <name evidence="1" type="ORF">J5N97_009319</name>
</gene>
<dbReference type="OrthoDB" id="776475at2759"/>
<comment type="caution">
    <text evidence="1">The sequence shown here is derived from an EMBL/GenBank/DDBJ whole genome shotgun (WGS) entry which is preliminary data.</text>
</comment>
<evidence type="ECO:0000313" key="2">
    <source>
        <dbReference type="Proteomes" id="UP001085076"/>
    </source>
</evidence>
<evidence type="ECO:0000313" key="1">
    <source>
        <dbReference type="EMBL" id="KAJ0981064.1"/>
    </source>
</evidence>
<dbReference type="EMBL" id="JAGGNH010000002">
    <property type="protein sequence ID" value="KAJ0981064.1"/>
    <property type="molecule type" value="Genomic_DNA"/>
</dbReference>
<name>A0A9D5HLJ9_9LILI</name>
<keyword evidence="2" id="KW-1185">Reference proteome</keyword>
<proteinExistence type="predicted"/>
<dbReference type="AlphaFoldDB" id="A0A9D5HLJ9"/>
<reference evidence="1" key="2">
    <citation type="journal article" date="2022" name="Hortic Res">
        <title>The genome of Dioscorea zingiberensis sheds light on the biosynthesis, origin and evolution of the medicinally important diosgenin saponins.</title>
        <authorList>
            <person name="Li Y."/>
            <person name="Tan C."/>
            <person name="Li Z."/>
            <person name="Guo J."/>
            <person name="Li S."/>
            <person name="Chen X."/>
            <person name="Wang C."/>
            <person name="Dai X."/>
            <person name="Yang H."/>
            <person name="Song W."/>
            <person name="Hou L."/>
            <person name="Xu J."/>
            <person name="Tong Z."/>
            <person name="Xu A."/>
            <person name="Yuan X."/>
            <person name="Wang W."/>
            <person name="Yang Q."/>
            <person name="Chen L."/>
            <person name="Sun Z."/>
            <person name="Wang K."/>
            <person name="Pan B."/>
            <person name="Chen J."/>
            <person name="Bao Y."/>
            <person name="Liu F."/>
            <person name="Qi X."/>
            <person name="Gang D.R."/>
            <person name="Wen J."/>
            <person name="Li J."/>
        </authorList>
    </citation>
    <scope>NUCLEOTIDE SEQUENCE</scope>
    <source>
        <strain evidence="1">Dzin_1.0</strain>
    </source>
</reference>
<organism evidence="1 2">
    <name type="scientific">Dioscorea zingiberensis</name>
    <dbReference type="NCBI Taxonomy" id="325984"/>
    <lineage>
        <taxon>Eukaryota</taxon>
        <taxon>Viridiplantae</taxon>
        <taxon>Streptophyta</taxon>
        <taxon>Embryophyta</taxon>
        <taxon>Tracheophyta</taxon>
        <taxon>Spermatophyta</taxon>
        <taxon>Magnoliopsida</taxon>
        <taxon>Liliopsida</taxon>
        <taxon>Dioscoreales</taxon>
        <taxon>Dioscoreaceae</taxon>
        <taxon>Dioscorea</taxon>
    </lineage>
</organism>
<sequence length="197" mass="21900">MGKHTQPYHQISFFNPAYCLQPLTTTKELPQRCSRDSLTFSSGRHHLHTSYDHDFNNNNPTSPKIGCMGQIKIKRDNKLSWPWMTPSTTRSSSTSNNGSRKFLKLGRVFSSRSLISPPRVSSSSEKVDDVYRVNTIISVTDMDPPLPVVKNVPKETNPASSSTLWKRRRGGEIHGLEGLQISSNSSMSVCATVSCAS</sequence>
<dbReference type="Proteomes" id="UP001085076">
    <property type="component" value="Miscellaneous, Linkage group lg02"/>
</dbReference>
<dbReference type="PANTHER" id="PTHR36323">
    <property type="entry name" value="MYOTUBULARIN-LIKE PROTEIN"/>
    <property type="match status" value="1"/>
</dbReference>
<accession>A0A9D5HLJ9</accession>
<dbReference type="PANTHER" id="PTHR36323:SF1">
    <property type="entry name" value="MYOTUBULARIN-LIKE PROTEIN"/>
    <property type="match status" value="1"/>
</dbReference>
<reference evidence="1" key="1">
    <citation type="submission" date="2021-03" db="EMBL/GenBank/DDBJ databases">
        <authorList>
            <person name="Li Z."/>
            <person name="Yang C."/>
        </authorList>
    </citation>
    <scope>NUCLEOTIDE SEQUENCE</scope>
    <source>
        <strain evidence="1">Dzin_1.0</strain>
        <tissue evidence="1">Leaf</tissue>
    </source>
</reference>